<evidence type="ECO:0000256" key="2">
    <source>
        <dbReference type="ARBA" id="ARBA00005236"/>
    </source>
</evidence>
<dbReference type="InterPro" id="IPR003838">
    <property type="entry name" value="ABC3_permease_C"/>
</dbReference>
<feature type="transmembrane region" description="Helical" evidence="7">
    <location>
        <begin position="265"/>
        <end position="291"/>
    </location>
</feature>
<comment type="subcellular location">
    <subcellularLocation>
        <location evidence="1">Cell membrane</location>
        <topology evidence="1">Multi-pass membrane protein</topology>
    </subcellularLocation>
</comment>
<gene>
    <name evidence="10" type="ORF">G4B00_01475</name>
</gene>
<dbReference type="AlphaFoldDB" id="A0AAJ4GCD4"/>
<evidence type="ECO:0000259" key="8">
    <source>
        <dbReference type="Pfam" id="PF02687"/>
    </source>
</evidence>
<evidence type="ECO:0000256" key="4">
    <source>
        <dbReference type="ARBA" id="ARBA00022692"/>
    </source>
</evidence>
<evidence type="ECO:0000256" key="6">
    <source>
        <dbReference type="ARBA" id="ARBA00023136"/>
    </source>
</evidence>
<evidence type="ECO:0000259" key="9">
    <source>
        <dbReference type="Pfam" id="PF12704"/>
    </source>
</evidence>
<organism evidence="10 11">
    <name type="scientific">Buchnera aphidicola</name>
    <name type="common">Aphis urticata</name>
    <dbReference type="NCBI Taxonomy" id="2708353"/>
    <lineage>
        <taxon>Bacteria</taxon>
        <taxon>Pseudomonadati</taxon>
        <taxon>Pseudomonadota</taxon>
        <taxon>Gammaproteobacteria</taxon>
        <taxon>Enterobacterales</taxon>
        <taxon>Erwiniaceae</taxon>
        <taxon>Buchnera</taxon>
    </lineage>
</organism>
<dbReference type="GO" id="GO:0044874">
    <property type="term" value="P:lipoprotein localization to outer membrane"/>
    <property type="evidence" value="ECO:0007669"/>
    <property type="project" value="TreeGrafter"/>
</dbReference>
<sequence>MYKPIYVFIGLRYLWNSRLTNFKKIITILSIIGISIGISSIIITISLIKGVQNEFKKNILSFIPHLIITNKNCYINESDFPKNILKLNNIQKISSFISHKVLIQSKKNITIGEIITFKENNYDDFQLYNIKNYLYTLNSKENNVILGKKLAEKLHVNINDSIQLMILPSSQKNFLTKKFNTQIFKITGLFYTQNDIDNYQILINTKIALNFLNYYKNYITGWRVWLKDPFSFDINTFKTKKNNLIFLDWKIKQGELFKTIQIEKYIMLLFFLSILLVVGINIVITLTVNMLEKQNIIAILQTQGLCRKKIMLIFITLGSSTTFIGNFLGTLISFILIFQGKIINFLINSFFNDINISINIFPLHTVLVNIVCILISMLSTLYPIWNITKSTPSTILSHE</sequence>
<dbReference type="Pfam" id="PF02687">
    <property type="entry name" value="FtsX"/>
    <property type="match status" value="1"/>
</dbReference>
<feature type="transmembrane region" description="Helical" evidence="7">
    <location>
        <begin position="312"/>
        <end position="338"/>
    </location>
</feature>
<keyword evidence="6 7" id="KW-0472">Membrane</keyword>
<evidence type="ECO:0000256" key="7">
    <source>
        <dbReference type="SAM" id="Phobius"/>
    </source>
</evidence>
<reference evidence="10 11" key="1">
    <citation type="submission" date="2020-02" db="EMBL/GenBank/DDBJ databases">
        <title>Parallel evolution in the integration of a co-obligate aphid symbiosis.</title>
        <authorList>
            <person name="Monnin D."/>
            <person name="Jackson R."/>
            <person name="Kiers E.T."/>
            <person name="Bunker M."/>
            <person name="Ellers J."/>
            <person name="Henry L.M."/>
        </authorList>
    </citation>
    <scope>NUCLEOTIDE SEQUENCE [LARGE SCALE GENOMIC DNA]</scope>
    <source>
        <strain evidence="10">AURT-53B</strain>
    </source>
</reference>
<feature type="transmembrane region" description="Helical" evidence="7">
    <location>
        <begin position="25"/>
        <end position="48"/>
    </location>
</feature>
<dbReference type="InterPro" id="IPR025857">
    <property type="entry name" value="MacB_PCD"/>
</dbReference>
<evidence type="ECO:0000256" key="3">
    <source>
        <dbReference type="ARBA" id="ARBA00022475"/>
    </source>
</evidence>
<dbReference type="Pfam" id="PF12704">
    <property type="entry name" value="MacB_PCD"/>
    <property type="match status" value="1"/>
</dbReference>
<keyword evidence="5 7" id="KW-1133">Transmembrane helix</keyword>
<evidence type="ECO:0000256" key="5">
    <source>
        <dbReference type="ARBA" id="ARBA00022989"/>
    </source>
</evidence>
<evidence type="ECO:0000256" key="1">
    <source>
        <dbReference type="ARBA" id="ARBA00004651"/>
    </source>
</evidence>
<dbReference type="EMBL" id="CP048744">
    <property type="protein sequence ID" value="QIQ41320.1"/>
    <property type="molecule type" value="Genomic_DNA"/>
</dbReference>
<dbReference type="PANTHER" id="PTHR30489:SF0">
    <property type="entry name" value="LIPOPROTEIN-RELEASING SYSTEM TRANSMEMBRANE PROTEIN LOLE"/>
    <property type="match status" value="1"/>
</dbReference>
<protein>
    <submittedName>
        <fullName evidence="10">FtsX-like permease family protein</fullName>
    </submittedName>
</protein>
<dbReference type="Proteomes" id="UP000502374">
    <property type="component" value="Chromosome"/>
</dbReference>
<accession>A0AAJ4GCD4</accession>
<dbReference type="PANTHER" id="PTHR30489">
    <property type="entry name" value="LIPOPROTEIN-RELEASING SYSTEM TRANSMEMBRANE PROTEIN LOLE"/>
    <property type="match status" value="1"/>
</dbReference>
<feature type="domain" description="MacB-like periplasmic core" evidence="9">
    <location>
        <begin position="27"/>
        <end position="229"/>
    </location>
</feature>
<dbReference type="GO" id="GO:0098797">
    <property type="term" value="C:plasma membrane protein complex"/>
    <property type="evidence" value="ECO:0007669"/>
    <property type="project" value="TreeGrafter"/>
</dbReference>
<name>A0AAJ4GCD4_9GAMM</name>
<keyword evidence="3" id="KW-1003">Cell membrane</keyword>
<dbReference type="InterPro" id="IPR051447">
    <property type="entry name" value="Lipoprotein-release_system"/>
</dbReference>
<feature type="transmembrane region" description="Helical" evidence="7">
    <location>
        <begin position="358"/>
        <end position="385"/>
    </location>
</feature>
<comment type="similarity">
    <text evidence="2">Belongs to the ABC-4 integral membrane protein family. LolC/E subfamily.</text>
</comment>
<evidence type="ECO:0000313" key="10">
    <source>
        <dbReference type="EMBL" id="QIQ41320.1"/>
    </source>
</evidence>
<keyword evidence="4 7" id="KW-0812">Transmembrane</keyword>
<feature type="domain" description="ABC3 transporter permease C-terminal" evidence="8">
    <location>
        <begin position="269"/>
        <end position="392"/>
    </location>
</feature>
<evidence type="ECO:0000313" key="11">
    <source>
        <dbReference type="Proteomes" id="UP000502374"/>
    </source>
</evidence>
<proteinExistence type="inferred from homology"/>